<accession>A0ABP0UX53</accession>
<proteinExistence type="inferred from homology"/>
<dbReference type="InterPro" id="IPR002016">
    <property type="entry name" value="Haem_peroxidase"/>
</dbReference>
<dbReference type="PROSITE" id="PS00436">
    <property type="entry name" value="PEROXIDASE_2"/>
    <property type="match status" value="1"/>
</dbReference>
<gene>
    <name evidence="10" type="ORF">CSSPTR1EN2_LOCUS21116</name>
</gene>
<dbReference type="InterPro" id="IPR019794">
    <property type="entry name" value="Peroxidases_AS"/>
</dbReference>
<dbReference type="Gene3D" id="1.10.520.10">
    <property type="match status" value="1"/>
</dbReference>
<evidence type="ECO:0000313" key="10">
    <source>
        <dbReference type="EMBL" id="CAK9232155.1"/>
    </source>
</evidence>
<protein>
    <recommendedName>
        <fullName evidence="3">L-ascorbate peroxidase</fullName>
        <ecNumber evidence="3">1.11.1.11</ecNumber>
    </recommendedName>
</protein>
<dbReference type="InterPro" id="IPR019793">
    <property type="entry name" value="Peroxidases_heam-ligand_BS"/>
</dbReference>
<organism evidence="10 11">
    <name type="scientific">Sphagnum troendelagicum</name>
    <dbReference type="NCBI Taxonomy" id="128251"/>
    <lineage>
        <taxon>Eukaryota</taxon>
        <taxon>Viridiplantae</taxon>
        <taxon>Streptophyta</taxon>
        <taxon>Embryophyta</taxon>
        <taxon>Bryophyta</taxon>
        <taxon>Sphagnophytina</taxon>
        <taxon>Sphagnopsida</taxon>
        <taxon>Sphagnales</taxon>
        <taxon>Sphagnaceae</taxon>
        <taxon>Sphagnum</taxon>
    </lineage>
</organism>
<evidence type="ECO:0000256" key="4">
    <source>
        <dbReference type="ARBA" id="ARBA00022559"/>
    </source>
</evidence>
<evidence type="ECO:0000259" key="9">
    <source>
        <dbReference type="PROSITE" id="PS50873"/>
    </source>
</evidence>
<evidence type="ECO:0000313" key="11">
    <source>
        <dbReference type="Proteomes" id="UP001497512"/>
    </source>
</evidence>
<evidence type="ECO:0000256" key="8">
    <source>
        <dbReference type="ARBA" id="ARBA00023004"/>
    </source>
</evidence>
<keyword evidence="11" id="KW-1185">Reference proteome</keyword>
<reference evidence="10" key="1">
    <citation type="submission" date="2024-02" db="EMBL/GenBank/DDBJ databases">
        <authorList>
            <consortium name="ELIXIR-Norway"/>
            <consortium name="Elixir Norway"/>
        </authorList>
    </citation>
    <scope>NUCLEOTIDE SEQUENCE</scope>
</reference>
<dbReference type="Gene3D" id="1.10.420.10">
    <property type="entry name" value="Peroxidase, domain 2"/>
    <property type="match status" value="1"/>
</dbReference>
<evidence type="ECO:0000256" key="5">
    <source>
        <dbReference type="ARBA" id="ARBA00022617"/>
    </source>
</evidence>
<keyword evidence="8" id="KW-0408">Iron</keyword>
<feature type="domain" description="Plant heme peroxidase family profile" evidence="9">
    <location>
        <begin position="90"/>
        <end position="269"/>
    </location>
</feature>
<evidence type="ECO:0000256" key="3">
    <source>
        <dbReference type="ARBA" id="ARBA00012940"/>
    </source>
</evidence>
<dbReference type="PROSITE" id="PS50873">
    <property type="entry name" value="PEROXIDASE_4"/>
    <property type="match status" value="1"/>
</dbReference>
<dbReference type="PRINTS" id="PR00459">
    <property type="entry name" value="ASPEROXIDASE"/>
</dbReference>
<dbReference type="CDD" id="cd00691">
    <property type="entry name" value="ascorbate_peroxidase"/>
    <property type="match status" value="1"/>
</dbReference>
<dbReference type="EMBL" id="OZ019899">
    <property type="protein sequence ID" value="CAK9232155.1"/>
    <property type="molecule type" value="Genomic_DNA"/>
</dbReference>
<evidence type="ECO:0000256" key="6">
    <source>
        <dbReference type="ARBA" id="ARBA00022723"/>
    </source>
</evidence>
<dbReference type="EC" id="1.11.1.11" evidence="3"/>
<keyword evidence="4" id="KW-0575">Peroxidase</keyword>
<evidence type="ECO:0000256" key="7">
    <source>
        <dbReference type="ARBA" id="ARBA00023002"/>
    </source>
</evidence>
<keyword evidence="5" id="KW-0349">Heme</keyword>
<dbReference type="SUPFAM" id="SSF48113">
    <property type="entry name" value="Heme-dependent peroxidases"/>
    <property type="match status" value="1"/>
</dbReference>
<sequence>MAKNYPTVSAEYATAVEKARRKLRGLIAEKNCAPIIVRLAWHGAGTYDCKSKTGGPFGTIRNAEELAHGANAGLDIAVKLLQPIKDQFPIITYADFYQLAGVVAVEITGGPTIPFHPGREDGPVCPVEGRLPDATKGVDHLRHVFNDGMGLTDLDIVTLSGAHTLGRCHKERSGFEGAWTPHPLQFDNTYFTELLSGEKEGLIQLPSDKALLEDPVTRELVELYAKDEDKFFEDYTISHLKLSELGYFFHLLSLYSVLVDEHETSDIVH</sequence>
<keyword evidence="6" id="KW-0479">Metal-binding</keyword>
<comment type="cofactor">
    <cofactor evidence="1">
        <name>heme b</name>
        <dbReference type="ChEBI" id="CHEBI:60344"/>
    </cofactor>
</comment>
<evidence type="ECO:0000256" key="2">
    <source>
        <dbReference type="ARBA" id="ARBA00006873"/>
    </source>
</evidence>
<comment type="similarity">
    <text evidence="2">Belongs to the peroxidase family. Ascorbate peroxidase subfamily.</text>
</comment>
<dbReference type="InterPro" id="IPR044831">
    <property type="entry name" value="Ccp1-like"/>
</dbReference>
<dbReference type="PROSITE" id="PS00435">
    <property type="entry name" value="PEROXIDASE_1"/>
    <property type="match status" value="1"/>
</dbReference>
<dbReference type="InterPro" id="IPR002207">
    <property type="entry name" value="Peroxidase_I"/>
</dbReference>
<dbReference type="PRINTS" id="PR00458">
    <property type="entry name" value="PEROXIDASE"/>
</dbReference>
<dbReference type="PANTHER" id="PTHR31356">
    <property type="entry name" value="THYLAKOID LUMENAL 29 KDA PROTEIN, CHLOROPLASTIC-RELATED"/>
    <property type="match status" value="1"/>
</dbReference>
<keyword evidence="7" id="KW-0560">Oxidoreductase</keyword>
<dbReference type="Proteomes" id="UP001497512">
    <property type="component" value="Chromosome 7"/>
</dbReference>
<dbReference type="PANTHER" id="PTHR31356:SF59">
    <property type="entry name" value="L-ASCORBATE PEROXIDASE 1, CYTOSOLIC"/>
    <property type="match status" value="1"/>
</dbReference>
<evidence type="ECO:0000256" key="1">
    <source>
        <dbReference type="ARBA" id="ARBA00001970"/>
    </source>
</evidence>
<name>A0ABP0UX53_9BRYO</name>
<dbReference type="InterPro" id="IPR010255">
    <property type="entry name" value="Haem_peroxidase_sf"/>
</dbReference>
<dbReference type="Pfam" id="PF00141">
    <property type="entry name" value="peroxidase"/>
    <property type="match status" value="1"/>
</dbReference>